<sequence length="113" mass="13154">MNKLENRSPIGTTWWYNYNFSYNAYNEKIKSKQNATTNNCGEKSKFQERAGGKYTKTRITGRNEKQPERLVTDYKEDKKRYDTSLNAIVSGNAINLSPKSTRLRVIFTLTTTR</sequence>
<accession>A0A8S9USV8</accession>
<evidence type="ECO:0000313" key="2">
    <source>
        <dbReference type="Proteomes" id="UP000704712"/>
    </source>
</evidence>
<reference evidence="1" key="1">
    <citation type="submission" date="2020-03" db="EMBL/GenBank/DDBJ databases">
        <title>Hybrid Assembly of Korean Phytophthora infestans isolates.</title>
        <authorList>
            <person name="Prokchorchik M."/>
            <person name="Lee Y."/>
            <person name="Seo J."/>
            <person name="Cho J.-H."/>
            <person name="Park Y.-E."/>
            <person name="Jang D.-C."/>
            <person name="Im J.-S."/>
            <person name="Choi J.-G."/>
            <person name="Park H.-J."/>
            <person name="Lee G.-B."/>
            <person name="Lee Y.-G."/>
            <person name="Hong S.-Y."/>
            <person name="Cho K."/>
            <person name="Sohn K.H."/>
        </authorList>
    </citation>
    <scope>NUCLEOTIDE SEQUENCE</scope>
    <source>
        <strain evidence="1">KR_2_A2</strain>
    </source>
</reference>
<proteinExistence type="predicted"/>
<comment type="caution">
    <text evidence="1">The sequence shown here is derived from an EMBL/GenBank/DDBJ whole genome shotgun (WGS) entry which is preliminary data.</text>
</comment>
<organism evidence="1 2">
    <name type="scientific">Phytophthora infestans</name>
    <name type="common">Potato late blight agent</name>
    <name type="synonym">Botrytis infestans</name>
    <dbReference type="NCBI Taxonomy" id="4787"/>
    <lineage>
        <taxon>Eukaryota</taxon>
        <taxon>Sar</taxon>
        <taxon>Stramenopiles</taxon>
        <taxon>Oomycota</taxon>
        <taxon>Peronosporomycetes</taxon>
        <taxon>Peronosporales</taxon>
        <taxon>Peronosporaceae</taxon>
        <taxon>Phytophthora</taxon>
    </lineage>
</organism>
<dbReference type="EMBL" id="JAACNO010000910">
    <property type="protein sequence ID" value="KAF4144055.1"/>
    <property type="molecule type" value="Genomic_DNA"/>
</dbReference>
<dbReference type="AlphaFoldDB" id="A0A8S9USV8"/>
<evidence type="ECO:0000313" key="1">
    <source>
        <dbReference type="EMBL" id="KAF4144055.1"/>
    </source>
</evidence>
<protein>
    <submittedName>
        <fullName evidence="1">Uncharacterized protein</fullName>
    </submittedName>
</protein>
<dbReference type="Proteomes" id="UP000704712">
    <property type="component" value="Unassembled WGS sequence"/>
</dbReference>
<gene>
    <name evidence="1" type="ORF">GN958_ATG06757</name>
</gene>
<name>A0A8S9USV8_PHYIN</name>